<accession>A0A0F8ZUN9</accession>
<gene>
    <name evidence="1" type="ORF">LCGC14_2651540</name>
</gene>
<comment type="caution">
    <text evidence="1">The sequence shown here is derived from an EMBL/GenBank/DDBJ whole genome shotgun (WGS) entry which is preliminary data.</text>
</comment>
<proteinExistence type="predicted"/>
<dbReference type="EMBL" id="LAZR01045997">
    <property type="protein sequence ID" value="KKK97558.1"/>
    <property type="molecule type" value="Genomic_DNA"/>
</dbReference>
<evidence type="ECO:0000313" key="1">
    <source>
        <dbReference type="EMBL" id="KKK97558.1"/>
    </source>
</evidence>
<name>A0A0F8ZUN9_9ZZZZ</name>
<reference evidence="1" key="1">
    <citation type="journal article" date="2015" name="Nature">
        <title>Complex archaea that bridge the gap between prokaryotes and eukaryotes.</title>
        <authorList>
            <person name="Spang A."/>
            <person name="Saw J.H."/>
            <person name="Jorgensen S.L."/>
            <person name="Zaremba-Niedzwiedzka K."/>
            <person name="Martijn J."/>
            <person name="Lind A.E."/>
            <person name="van Eijk R."/>
            <person name="Schleper C."/>
            <person name="Guy L."/>
            <person name="Ettema T.J."/>
        </authorList>
    </citation>
    <scope>NUCLEOTIDE SEQUENCE</scope>
</reference>
<sequence>EKDSWILNPGSLENNEITELENDRGAFLIEVFDDATFQFTKITCENGTTEDRFSIPNRKFFAFNETALFDLSETKSFNEAVQFVLDRLKKLGIPLRTKEDLDTSNLDVPVVYFTLSGILPYSRREININTLRQSIMENFDVLGVRILNRVLSSMDEPILMREEMTFDQMEKEILEGIIDNEEEYKLHKDEIINLFLKIKKGLIDVPKYDEIKDLVYRWFDTNINMFLDAIKKQEEEPIEEEVKKTPKTRTKKKQVKEKSVQTELNFDKFKKLNNQLEDDDSDLIDDRDLEF</sequence>
<organism evidence="1">
    <name type="scientific">marine sediment metagenome</name>
    <dbReference type="NCBI Taxonomy" id="412755"/>
    <lineage>
        <taxon>unclassified sequences</taxon>
        <taxon>metagenomes</taxon>
        <taxon>ecological metagenomes</taxon>
    </lineage>
</organism>
<protein>
    <submittedName>
        <fullName evidence="1">Uncharacterized protein</fullName>
    </submittedName>
</protein>
<feature type="non-terminal residue" evidence="1">
    <location>
        <position position="1"/>
    </location>
</feature>
<dbReference type="AlphaFoldDB" id="A0A0F8ZUN9"/>